<evidence type="ECO:0000313" key="2">
    <source>
        <dbReference type="Proteomes" id="UP000184315"/>
    </source>
</evidence>
<proteinExistence type="predicted"/>
<gene>
    <name evidence="1" type="ORF">PL9214650142</name>
</gene>
<dbReference type="AlphaFoldDB" id="A0A1J1LQK2"/>
<dbReference type="STRING" id="671072.PL9214650142"/>
<dbReference type="Proteomes" id="UP000184315">
    <property type="component" value="Unassembled WGS sequence"/>
</dbReference>
<name>A0A1J1LQK2_9CYAN</name>
<protein>
    <submittedName>
        <fullName evidence="1">Uncharacterized protein</fullName>
    </submittedName>
</protein>
<evidence type="ECO:0000313" key="1">
    <source>
        <dbReference type="EMBL" id="CUR34703.1"/>
    </source>
</evidence>
<accession>A0A1J1LQK2</accession>
<dbReference type="RefSeq" id="WP_072721441.1">
    <property type="nucleotide sequence ID" value="NZ_LN889813.1"/>
</dbReference>
<sequence length="64" mass="7435">MISKWDEDVILQELMAEKLLPDQLSTIYTLYSPLSQNISILAPLKYALEMKRKYQDNSPSSFKP</sequence>
<keyword evidence="2" id="KW-1185">Reference proteome</keyword>
<organism evidence="1 2">
    <name type="scientific">Planktothrix tepida PCC 9214</name>
    <dbReference type="NCBI Taxonomy" id="671072"/>
    <lineage>
        <taxon>Bacteria</taxon>
        <taxon>Bacillati</taxon>
        <taxon>Cyanobacteriota</taxon>
        <taxon>Cyanophyceae</taxon>
        <taxon>Oscillatoriophycideae</taxon>
        <taxon>Oscillatoriales</taxon>
        <taxon>Microcoleaceae</taxon>
        <taxon>Planktothrix</taxon>
    </lineage>
</organism>
<reference evidence="2" key="1">
    <citation type="submission" date="2015-10" db="EMBL/GenBank/DDBJ databases">
        <authorList>
            <person name="Regsiter A."/>
            <person name="william w."/>
        </authorList>
    </citation>
    <scope>NUCLEOTIDE SEQUENCE [LARGE SCALE GENOMIC DNA]</scope>
</reference>
<dbReference type="OrthoDB" id="466760at2"/>
<dbReference type="EMBL" id="CZDF01000172">
    <property type="protein sequence ID" value="CUR34703.1"/>
    <property type="molecule type" value="Genomic_DNA"/>
</dbReference>